<gene>
    <name evidence="2" type="ORF">CCAP1982_LOCUS19859</name>
</gene>
<evidence type="ECO:0000256" key="1">
    <source>
        <dbReference type="SAM" id="Phobius"/>
    </source>
</evidence>
<keyword evidence="1" id="KW-0472">Membrane</keyword>
<keyword evidence="3" id="KW-1185">Reference proteome</keyword>
<keyword evidence="1" id="KW-0812">Transmembrane</keyword>
<proteinExistence type="predicted"/>
<evidence type="ECO:0000313" key="2">
    <source>
        <dbReference type="EMBL" id="CAD7011747.1"/>
    </source>
</evidence>
<feature type="transmembrane region" description="Helical" evidence="1">
    <location>
        <begin position="339"/>
        <end position="358"/>
    </location>
</feature>
<dbReference type="OrthoDB" id="10256829at2759"/>
<accession>A0A811V900</accession>
<organism evidence="2 3">
    <name type="scientific">Ceratitis capitata</name>
    <name type="common">Mediterranean fruit fly</name>
    <name type="synonym">Tephritis capitata</name>
    <dbReference type="NCBI Taxonomy" id="7213"/>
    <lineage>
        <taxon>Eukaryota</taxon>
        <taxon>Metazoa</taxon>
        <taxon>Ecdysozoa</taxon>
        <taxon>Arthropoda</taxon>
        <taxon>Hexapoda</taxon>
        <taxon>Insecta</taxon>
        <taxon>Pterygota</taxon>
        <taxon>Neoptera</taxon>
        <taxon>Endopterygota</taxon>
        <taxon>Diptera</taxon>
        <taxon>Brachycera</taxon>
        <taxon>Muscomorpha</taxon>
        <taxon>Tephritoidea</taxon>
        <taxon>Tephritidae</taxon>
        <taxon>Ceratitis</taxon>
        <taxon>Ceratitis</taxon>
    </lineage>
</organism>
<dbReference type="Proteomes" id="UP000606786">
    <property type="component" value="Unassembled WGS sequence"/>
</dbReference>
<dbReference type="EMBL" id="CAJHJT010000056">
    <property type="protein sequence ID" value="CAD7011747.1"/>
    <property type="molecule type" value="Genomic_DNA"/>
</dbReference>
<sequence length="363" mass="39848">MISSWAVTYPKFLIRFPIKYFPNRFVQIILKECSVDFYKRSCHFKIDYAEAQSSLLLLIALLFSLISANSLNDVTCSVSSSANGISNVITPMTNIYVFLDTTWQYSTIVDYVKHARFQFAYCLQTVQNLTQTYMNAEKTNSTVGGRSLIALMIPYSTPNQDLFTLNSGSTAASSSAPVVSRIIQIPRTLINPRCGSNWYTPSWALISWPSIFIRMAQTSIAWYLTISMAQAVVAPVSIQSTSGTQFIICTSRYVTLPTQNNATPYNGASSDILAPLLAVVSPMTCPVLATATVTSVNVPPFYLSVQAPTTMSSVSCTDNACQAPNQARYVISVTNMGCYSGVAGLFASFVTIVLAYFLREVLQ</sequence>
<dbReference type="AlphaFoldDB" id="A0A811V900"/>
<keyword evidence="1" id="KW-1133">Transmembrane helix</keyword>
<evidence type="ECO:0000313" key="3">
    <source>
        <dbReference type="Proteomes" id="UP000606786"/>
    </source>
</evidence>
<comment type="caution">
    <text evidence="2">The sequence shown here is derived from an EMBL/GenBank/DDBJ whole genome shotgun (WGS) entry which is preliminary data.</text>
</comment>
<protein>
    <submittedName>
        <fullName evidence="2">(Mediterranean fruit fly) hypothetical protein</fullName>
    </submittedName>
</protein>
<name>A0A811V900_CERCA</name>
<reference evidence="2" key="1">
    <citation type="submission" date="2020-11" db="EMBL/GenBank/DDBJ databases">
        <authorList>
            <person name="Whitehead M."/>
        </authorList>
    </citation>
    <scope>NUCLEOTIDE SEQUENCE</scope>
    <source>
        <strain evidence="2">EGII</strain>
    </source>
</reference>